<proteinExistence type="predicted"/>
<dbReference type="InterPro" id="IPR012337">
    <property type="entry name" value="RNaseH-like_sf"/>
</dbReference>
<dbReference type="CDD" id="cd06127">
    <property type="entry name" value="DEDDh"/>
    <property type="match status" value="1"/>
</dbReference>
<dbReference type="PANTHER" id="PTHR30231:SF4">
    <property type="entry name" value="PROTEIN NEN2"/>
    <property type="match status" value="1"/>
</dbReference>
<name>A0A063Y391_9GAMM</name>
<dbReference type="AlphaFoldDB" id="A0A063Y391"/>
<evidence type="ECO:0000256" key="3">
    <source>
        <dbReference type="ARBA" id="ARBA00022839"/>
    </source>
</evidence>
<dbReference type="GO" id="GO:0003887">
    <property type="term" value="F:DNA-directed DNA polymerase activity"/>
    <property type="evidence" value="ECO:0007669"/>
    <property type="project" value="UniProtKB-EC"/>
</dbReference>
<dbReference type="SUPFAM" id="SSF53098">
    <property type="entry name" value="Ribonuclease H-like"/>
    <property type="match status" value="1"/>
</dbReference>
<dbReference type="Proteomes" id="UP000027318">
    <property type="component" value="Unassembled WGS sequence"/>
</dbReference>
<dbReference type="EMBL" id="JMSZ01000032">
    <property type="protein sequence ID" value="KDE38947.1"/>
    <property type="molecule type" value="Genomic_DNA"/>
</dbReference>
<comment type="caution">
    <text evidence="5">The sequence shown here is derived from an EMBL/GenBank/DDBJ whole genome shotgun (WGS) entry which is preliminary data.</text>
</comment>
<keyword evidence="1" id="KW-0540">Nuclease</keyword>
<evidence type="ECO:0000256" key="2">
    <source>
        <dbReference type="ARBA" id="ARBA00022801"/>
    </source>
</evidence>
<evidence type="ECO:0000256" key="1">
    <source>
        <dbReference type="ARBA" id="ARBA00022722"/>
    </source>
</evidence>
<dbReference type="InterPro" id="IPR036397">
    <property type="entry name" value="RNaseH_sf"/>
</dbReference>
<keyword evidence="5" id="KW-0808">Transferase</keyword>
<feature type="domain" description="Exonuclease" evidence="4">
    <location>
        <begin position="28"/>
        <end position="209"/>
    </location>
</feature>
<dbReference type="GO" id="GO:0005829">
    <property type="term" value="C:cytosol"/>
    <property type="evidence" value="ECO:0007669"/>
    <property type="project" value="TreeGrafter"/>
</dbReference>
<dbReference type="STRING" id="267850.ADINL_2076"/>
<keyword evidence="2" id="KW-0378">Hydrolase</keyword>
<dbReference type="Pfam" id="PF00929">
    <property type="entry name" value="RNase_T"/>
    <property type="match status" value="1"/>
</dbReference>
<keyword evidence="5" id="KW-0548">Nucleotidyltransferase</keyword>
<reference evidence="5 6" key="1">
    <citation type="journal article" date="2005" name="Int. J. Syst. Evol. Microbiol.">
        <title>Nitrincola lacisaponensis gen. nov., sp. nov., a novel alkaliphilic bacterium isolated from an alkaline, saline lake.</title>
        <authorList>
            <person name="Dimitriu P.A."/>
            <person name="Shukla S.K."/>
            <person name="Conradt J."/>
            <person name="Marquez M.C."/>
            <person name="Ventosa A."/>
            <person name="Maglia A."/>
            <person name="Peyton B.M."/>
            <person name="Pinkart H.C."/>
            <person name="Mormile M.R."/>
        </authorList>
    </citation>
    <scope>NUCLEOTIDE SEQUENCE [LARGE SCALE GENOMIC DNA]</scope>
    <source>
        <strain evidence="5 6">4CA</strain>
    </source>
</reference>
<dbReference type="GO" id="GO:0003676">
    <property type="term" value="F:nucleic acid binding"/>
    <property type="evidence" value="ECO:0007669"/>
    <property type="project" value="InterPro"/>
</dbReference>
<dbReference type="Gene3D" id="3.30.420.10">
    <property type="entry name" value="Ribonuclease H-like superfamily/Ribonuclease H"/>
    <property type="match status" value="1"/>
</dbReference>
<accession>A0A063Y391</accession>
<organism evidence="5 6">
    <name type="scientific">Nitrincola lacisaponensis</name>
    <dbReference type="NCBI Taxonomy" id="267850"/>
    <lineage>
        <taxon>Bacteria</taxon>
        <taxon>Pseudomonadati</taxon>
        <taxon>Pseudomonadota</taxon>
        <taxon>Gammaproteobacteria</taxon>
        <taxon>Oceanospirillales</taxon>
        <taxon>Oceanospirillaceae</taxon>
        <taxon>Nitrincola</taxon>
    </lineage>
</organism>
<gene>
    <name evidence="5" type="ORF">ADINL_2076</name>
</gene>
<dbReference type="InterPro" id="IPR013520">
    <property type="entry name" value="Ribonucl_H"/>
</dbReference>
<dbReference type="PANTHER" id="PTHR30231">
    <property type="entry name" value="DNA POLYMERASE III SUBUNIT EPSILON"/>
    <property type="match status" value="1"/>
</dbReference>
<dbReference type="EC" id="2.7.7.7" evidence="5"/>
<keyword evidence="6" id="KW-1185">Reference proteome</keyword>
<evidence type="ECO:0000259" key="4">
    <source>
        <dbReference type="SMART" id="SM00479"/>
    </source>
</evidence>
<evidence type="ECO:0000313" key="6">
    <source>
        <dbReference type="Proteomes" id="UP000027318"/>
    </source>
</evidence>
<keyword evidence="3" id="KW-0269">Exonuclease</keyword>
<dbReference type="NCBIfam" id="NF006602">
    <property type="entry name" value="PRK09146.1"/>
    <property type="match status" value="1"/>
</dbReference>
<dbReference type="SMART" id="SM00479">
    <property type="entry name" value="EXOIII"/>
    <property type="match status" value="1"/>
</dbReference>
<protein>
    <submittedName>
        <fullName evidence="5">DNA polymerase III epsilon subunit</fullName>
        <ecNumber evidence="5">2.7.7.7</ecNumber>
    </submittedName>
</protein>
<evidence type="ECO:0000313" key="5">
    <source>
        <dbReference type="EMBL" id="KDE38947.1"/>
    </source>
</evidence>
<sequence length="219" mass="25020">MLDTQDERLKAFYAAGVVSPDTPLKAVPMVALDFETTGFDPQRDGIVSIGLVPFDLQRIHCKGARHWIVRPRTVLPQESVVVHGITHSDIQSAPDLMRILEYLLKALAGRVVVVHFRSIERPFLNAALEKRLHEGILFPVIDTMELEARVHRAKPLSFWQRLKGVEPPSIRLVDSRQRYHLPYYRQHHALTDAMATAELLMAQISYRFSPDTPVSELWK</sequence>
<dbReference type="GO" id="GO:0008408">
    <property type="term" value="F:3'-5' exonuclease activity"/>
    <property type="evidence" value="ECO:0007669"/>
    <property type="project" value="TreeGrafter"/>
</dbReference>